<feature type="transmembrane region" description="Helical" evidence="1">
    <location>
        <begin position="240"/>
        <end position="258"/>
    </location>
</feature>
<accession>A0A7U9CP47</accession>
<feature type="transmembrane region" description="Helical" evidence="1">
    <location>
        <begin position="214"/>
        <end position="234"/>
    </location>
</feature>
<organism evidence="2 3">
    <name type="scientific">Pseudomonas fluorescens R124</name>
    <dbReference type="NCBI Taxonomy" id="743713"/>
    <lineage>
        <taxon>Bacteria</taxon>
        <taxon>Pseudomonadati</taxon>
        <taxon>Pseudomonadota</taxon>
        <taxon>Gammaproteobacteria</taxon>
        <taxon>Pseudomonadales</taxon>
        <taxon>Pseudomonadaceae</taxon>
        <taxon>Pseudomonas</taxon>
    </lineage>
</organism>
<evidence type="ECO:0008006" key="4">
    <source>
        <dbReference type="Google" id="ProtNLM"/>
    </source>
</evidence>
<protein>
    <recommendedName>
        <fullName evidence="4">Transmembrane protein</fullName>
    </recommendedName>
</protein>
<feature type="transmembrane region" description="Helical" evidence="1">
    <location>
        <begin position="17"/>
        <end position="36"/>
    </location>
</feature>
<evidence type="ECO:0000313" key="3">
    <source>
        <dbReference type="Proteomes" id="UP000006045"/>
    </source>
</evidence>
<feature type="transmembrane region" description="Helical" evidence="1">
    <location>
        <begin position="43"/>
        <end position="63"/>
    </location>
</feature>
<evidence type="ECO:0000256" key="1">
    <source>
        <dbReference type="SAM" id="Phobius"/>
    </source>
</evidence>
<dbReference type="AlphaFoldDB" id="A0A7U9CP47"/>
<feature type="transmembrane region" description="Helical" evidence="1">
    <location>
        <begin position="160"/>
        <end position="179"/>
    </location>
</feature>
<reference evidence="2 3" key="1">
    <citation type="submission" date="2012-08" db="EMBL/GenBank/DDBJ databases">
        <title>The genome of cave-isolated P. fluorescens strain R124 demonstrates phenotypic adaptation to the mineral environment.</title>
        <authorList>
            <person name="Barton M.D."/>
            <person name="Petronio M."/>
            <person name="Giarrizzo J.G."/>
            <person name="Bowling B.V."/>
            <person name="Barton H.A."/>
        </authorList>
    </citation>
    <scope>NUCLEOTIDE SEQUENCE [LARGE SCALE GENOMIC DNA]</scope>
    <source>
        <strain evidence="2 3">R124</strain>
    </source>
</reference>
<proteinExistence type="predicted"/>
<dbReference type="EMBL" id="CM001561">
    <property type="protein sequence ID" value="EJZ58983.1"/>
    <property type="molecule type" value="Genomic_DNA"/>
</dbReference>
<keyword evidence="1" id="KW-0812">Transmembrane</keyword>
<feature type="transmembrane region" description="Helical" evidence="1">
    <location>
        <begin position="185"/>
        <end position="202"/>
    </location>
</feature>
<evidence type="ECO:0000313" key="2">
    <source>
        <dbReference type="EMBL" id="EJZ58983.1"/>
    </source>
</evidence>
<keyword evidence="1" id="KW-0472">Membrane</keyword>
<sequence>MRQSVTLATSFPEASRVLILKLLLIPGFLLLISLAGKRWGPSVAGWLSGLPVVVGPILFFLAIEQGPQFAAQSAVAALSAMFAMIAFCITYAQVAQRANWPWALTVSLSVWAGLALVLSLIPPSLPFSIAAAAIALLAAPHLFPDVQPVLNGPAPKSDKLIWRMIAGAALTLLVTMLASTVGERWSGLLAVFPVLGSVMAVFSQQTRGPAFTAALLRATAIGMYSFSAFCLVSALTLPSLGLSGFIAGVAVSVAMLGVTRKLLARQVPAKANHPKADANA</sequence>
<name>A0A7U9CP47_PSEFL</name>
<feature type="transmembrane region" description="Helical" evidence="1">
    <location>
        <begin position="127"/>
        <end position="144"/>
    </location>
</feature>
<feature type="transmembrane region" description="Helical" evidence="1">
    <location>
        <begin position="102"/>
        <end position="121"/>
    </location>
</feature>
<gene>
    <name evidence="2" type="ORF">I1A_003314</name>
</gene>
<feature type="transmembrane region" description="Helical" evidence="1">
    <location>
        <begin position="69"/>
        <end position="90"/>
    </location>
</feature>
<keyword evidence="1" id="KW-1133">Transmembrane helix</keyword>
<dbReference type="Proteomes" id="UP000006045">
    <property type="component" value="Chromosome"/>
</dbReference>